<keyword evidence="5" id="KW-0547">Nucleotide-binding</keyword>
<dbReference type="Gene3D" id="1.20.1560.10">
    <property type="entry name" value="ABC transporter type 1, transmembrane domain"/>
    <property type="match status" value="1"/>
</dbReference>
<sequence length="594" mass="63819">MTTPNAPAAPSPAQDSIRQRLLGLKGYFGQQRGIWAIAILATLVAAITEPMIPALFQPLLDKGFAQNALPLWSVPVAVIGIFLIRGIAFYLGQFALARITNDGMEKLRQDLFGQLMRAELGLFSRQSASALSNTIVYEVQNGAVQLVSAVIGLTRDGFTLLALVGYLLWINWKLTLVVFLVAPGLSWIMKTLSRRLYRLTKQSQQATDDLAYVVEENVLAHRMVRLHGAQSAQVQRFELLGRQLRGLALKSTAASAAITPLTQMMAAIALSLVLSIALVQSQGGTGGTTVGGFVAFISAMLMLVAPIKRLADVANPITRGLAAIERGLSLMKDAPTESEGSYQSTRAKGLIEWRQVGIQFKADAPPALDGIDLTVQPGEIVALVGTSGAGKTTLVNLLPRFLEPTTGEVLLDGHALPDWTLASLRAQLALVSQDVVMLNDTVQANVCLGLPADRAQIQACLQAANLWGHVQQLPQGMDTLLGHNAGQLSGGQRQRLAIARALYKNAPILILDEATSALDNESERLVQDALKVLMQGRTTLIVAHRLSTIEHADRVVVMEHGRIVEQGTPAELLARGGAYARLHSRGEWAQPAQG</sequence>
<dbReference type="FunFam" id="3.40.50.300:FF:000221">
    <property type="entry name" value="Multidrug ABC transporter ATP-binding protein"/>
    <property type="match status" value="1"/>
</dbReference>
<keyword evidence="3" id="KW-1003">Cell membrane</keyword>
<evidence type="ECO:0000256" key="5">
    <source>
        <dbReference type="ARBA" id="ARBA00022741"/>
    </source>
</evidence>
<comment type="subcellular location">
    <subcellularLocation>
        <location evidence="1">Cell membrane</location>
        <topology evidence="1">Multi-pass membrane protein</topology>
    </subcellularLocation>
</comment>
<accession>A0A927FJG7</accession>
<dbReference type="InterPro" id="IPR027417">
    <property type="entry name" value="P-loop_NTPase"/>
</dbReference>
<dbReference type="PROSITE" id="PS50929">
    <property type="entry name" value="ABC_TM1F"/>
    <property type="match status" value="1"/>
</dbReference>
<dbReference type="RefSeq" id="WP_191819647.1">
    <property type="nucleotide sequence ID" value="NZ_JACYFT010000002.1"/>
</dbReference>
<dbReference type="SUPFAM" id="SSF90123">
    <property type="entry name" value="ABC transporter transmembrane region"/>
    <property type="match status" value="1"/>
</dbReference>
<evidence type="ECO:0000256" key="10">
    <source>
        <dbReference type="ARBA" id="ARBA00023136"/>
    </source>
</evidence>
<evidence type="ECO:0000259" key="13">
    <source>
        <dbReference type="PROSITE" id="PS50929"/>
    </source>
</evidence>
<dbReference type="AlphaFoldDB" id="A0A927FJG7"/>
<keyword evidence="9" id="KW-0445">Lipid transport</keyword>
<dbReference type="PANTHER" id="PTHR43394">
    <property type="entry name" value="ATP-DEPENDENT PERMEASE MDL1, MITOCHONDRIAL"/>
    <property type="match status" value="1"/>
</dbReference>
<dbReference type="GO" id="GO:0015421">
    <property type="term" value="F:ABC-type oligopeptide transporter activity"/>
    <property type="evidence" value="ECO:0007669"/>
    <property type="project" value="TreeGrafter"/>
</dbReference>
<evidence type="ECO:0000259" key="12">
    <source>
        <dbReference type="PROSITE" id="PS50893"/>
    </source>
</evidence>
<feature type="transmembrane region" description="Helical" evidence="11">
    <location>
        <begin position="166"/>
        <end position="188"/>
    </location>
</feature>
<evidence type="ECO:0000256" key="9">
    <source>
        <dbReference type="ARBA" id="ARBA00023055"/>
    </source>
</evidence>
<dbReference type="InterPro" id="IPR011917">
    <property type="entry name" value="ABC_transpr_lipidA"/>
</dbReference>
<dbReference type="PROSITE" id="PS00211">
    <property type="entry name" value="ABC_TRANSPORTER_1"/>
    <property type="match status" value="1"/>
</dbReference>
<dbReference type="InterPro" id="IPR036640">
    <property type="entry name" value="ABC1_TM_sf"/>
</dbReference>
<dbReference type="PANTHER" id="PTHR43394:SF1">
    <property type="entry name" value="ATP-BINDING CASSETTE SUB-FAMILY B MEMBER 10, MITOCHONDRIAL"/>
    <property type="match status" value="1"/>
</dbReference>
<feature type="transmembrane region" description="Helical" evidence="11">
    <location>
        <begin position="285"/>
        <end position="305"/>
    </location>
</feature>
<dbReference type="Gene3D" id="3.40.50.300">
    <property type="entry name" value="P-loop containing nucleotide triphosphate hydrolases"/>
    <property type="match status" value="1"/>
</dbReference>
<evidence type="ECO:0000256" key="11">
    <source>
        <dbReference type="SAM" id="Phobius"/>
    </source>
</evidence>
<feature type="transmembrane region" description="Helical" evidence="11">
    <location>
        <begin position="34"/>
        <end position="56"/>
    </location>
</feature>
<keyword evidence="7" id="KW-1278">Translocase</keyword>
<dbReference type="GO" id="GO:0005524">
    <property type="term" value="F:ATP binding"/>
    <property type="evidence" value="ECO:0007669"/>
    <property type="project" value="UniProtKB-KW"/>
</dbReference>
<keyword evidence="2" id="KW-0813">Transport</keyword>
<keyword evidence="10 11" id="KW-0472">Membrane</keyword>
<evidence type="ECO:0000256" key="4">
    <source>
        <dbReference type="ARBA" id="ARBA00022692"/>
    </source>
</evidence>
<dbReference type="NCBIfam" id="TIGR02203">
    <property type="entry name" value="MsbA_lipidA"/>
    <property type="match status" value="1"/>
</dbReference>
<dbReference type="GO" id="GO:0016887">
    <property type="term" value="F:ATP hydrolysis activity"/>
    <property type="evidence" value="ECO:0007669"/>
    <property type="project" value="InterPro"/>
</dbReference>
<name>A0A927FJG7_9BURK</name>
<feature type="transmembrane region" description="Helical" evidence="11">
    <location>
        <begin position="68"/>
        <end position="91"/>
    </location>
</feature>
<dbReference type="SUPFAM" id="SSF52540">
    <property type="entry name" value="P-loop containing nucleoside triphosphate hydrolases"/>
    <property type="match status" value="1"/>
</dbReference>
<keyword evidence="15" id="KW-1185">Reference proteome</keyword>
<organism evidence="14 15">
    <name type="scientific">Limnohabitans radicicola</name>
    <dbReference type="NCBI Taxonomy" id="2771427"/>
    <lineage>
        <taxon>Bacteria</taxon>
        <taxon>Pseudomonadati</taxon>
        <taxon>Pseudomonadota</taxon>
        <taxon>Betaproteobacteria</taxon>
        <taxon>Burkholderiales</taxon>
        <taxon>Comamonadaceae</taxon>
        <taxon>Limnohabitans</taxon>
    </lineage>
</organism>
<dbReference type="InterPro" id="IPR039421">
    <property type="entry name" value="Type_1_exporter"/>
</dbReference>
<keyword evidence="8 11" id="KW-1133">Transmembrane helix</keyword>
<dbReference type="Pfam" id="PF00664">
    <property type="entry name" value="ABC_membrane"/>
    <property type="match status" value="1"/>
</dbReference>
<dbReference type="InterPro" id="IPR003439">
    <property type="entry name" value="ABC_transporter-like_ATP-bd"/>
</dbReference>
<evidence type="ECO:0000256" key="1">
    <source>
        <dbReference type="ARBA" id="ARBA00004651"/>
    </source>
</evidence>
<dbReference type="Proteomes" id="UP000647424">
    <property type="component" value="Unassembled WGS sequence"/>
</dbReference>
<evidence type="ECO:0000313" key="15">
    <source>
        <dbReference type="Proteomes" id="UP000647424"/>
    </source>
</evidence>
<dbReference type="InterPro" id="IPR003593">
    <property type="entry name" value="AAA+_ATPase"/>
</dbReference>
<dbReference type="Pfam" id="PF00005">
    <property type="entry name" value="ABC_tran"/>
    <property type="match status" value="1"/>
</dbReference>
<evidence type="ECO:0000256" key="3">
    <source>
        <dbReference type="ARBA" id="ARBA00022475"/>
    </source>
</evidence>
<evidence type="ECO:0000313" key="14">
    <source>
        <dbReference type="EMBL" id="MBD8051192.1"/>
    </source>
</evidence>
<feature type="transmembrane region" description="Helical" evidence="11">
    <location>
        <begin position="252"/>
        <end position="279"/>
    </location>
</feature>
<gene>
    <name evidence="14" type="primary">msbA</name>
    <name evidence="14" type="ORF">IC609_11590</name>
</gene>
<dbReference type="CDD" id="cd18552">
    <property type="entry name" value="ABC_6TM_MsbA_like"/>
    <property type="match status" value="1"/>
</dbReference>
<dbReference type="PROSITE" id="PS50893">
    <property type="entry name" value="ABC_TRANSPORTER_2"/>
    <property type="match status" value="1"/>
</dbReference>
<reference evidence="14 15" key="1">
    <citation type="submission" date="2020-09" db="EMBL/GenBank/DDBJ databases">
        <title>Genome seq and assembly of Limnohabitants sp.</title>
        <authorList>
            <person name="Chhetri G."/>
        </authorList>
    </citation>
    <scope>NUCLEOTIDE SEQUENCE [LARGE SCALE GENOMIC DNA]</scope>
    <source>
        <strain evidence="14 15">JUR4</strain>
    </source>
</reference>
<dbReference type="SMART" id="SM00382">
    <property type="entry name" value="AAA"/>
    <property type="match status" value="1"/>
</dbReference>
<evidence type="ECO:0000256" key="2">
    <source>
        <dbReference type="ARBA" id="ARBA00022448"/>
    </source>
</evidence>
<dbReference type="InterPro" id="IPR017871">
    <property type="entry name" value="ABC_transporter-like_CS"/>
</dbReference>
<dbReference type="GO" id="GO:0005886">
    <property type="term" value="C:plasma membrane"/>
    <property type="evidence" value="ECO:0007669"/>
    <property type="project" value="UniProtKB-SubCell"/>
</dbReference>
<evidence type="ECO:0000256" key="8">
    <source>
        <dbReference type="ARBA" id="ARBA00022989"/>
    </source>
</evidence>
<protein>
    <submittedName>
        <fullName evidence="14">Lipid A export permease/ATP-binding protein MsbA</fullName>
    </submittedName>
</protein>
<keyword evidence="4 11" id="KW-0812">Transmembrane</keyword>
<feature type="domain" description="ABC transporter" evidence="12">
    <location>
        <begin position="353"/>
        <end position="585"/>
    </location>
</feature>
<evidence type="ECO:0000256" key="7">
    <source>
        <dbReference type="ARBA" id="ARBA00022967"/>
    </source>
</evidence>
<evidence type="ECO:0000256" key="6">
    <source>
        <dbReference type="ARBA" id="ARBA00022840"/>
    </source>
</evidence>
<dbReference type="EMBL" id="JACYFT010000002">
    <property type="protein sequence ID" value="MBD8051192.1"/>
    <property type="molecule type" value="Genomic_DNA"/>
</dbReference>
<feature type="domain" description="ABC transmembrane type-1" evidence="13">
    <location>
        <begin position="36"/>
        <end position="319"/>
    </location>
</feature>
<dbReference type="InterPro" id="IPR011527">
    <property type="entry name" value="ABC1_TM_dom"/>
</dbReference>
<proteinExistence type="predicted"/>
<keyword evidence="6" id="KW-0067">ATP-binding</keyword>
<dbReference type="GO" id="GO:0034040">
    <property type="term" value="F:ATPase-coupled lipid transmembrane transporter activity"/>
    <property type="evidence" value="ECO:0007669"/>
    <property type="project" value="InterPro"/>
</dbReference>
<comment type="caution">
    <text evidence="14">The sequence shown here is derived from an EMBL/GenBank/DDBJ whole genome shotgun (WGS) entry which is preliminary data.</text>
</comment>